<proteinExistence type="inferred from homology"/>
<accession>A0AAD4JLH6</accession>
<comment type="caution">
    <text evidence="10">The sequence shown here is derived from an EMBL/GenBank/DDBJ whole genome shotgun (WGS) entry which is preliminary data.</text>
</comment>
<reference evidence="10 11" key="1">
    <citation type="journal article" date="2021" name="Nat. Commun.">
        <title>Incipient diploidization of the medicinal plant Perilla within 10,000 years.</title>
        <authorList>
            <person name="Zhang Y."/>
            <person name="Shen Q."/>
            <person name="Leng L."/>
            <person name="Zhang D."/>
            <person name="Chen S."/>
            <person name="Shi Y."/>
            <person name="Ning Z."/>
            <person name="Chen S."/>
        </authorList>
    </citation>
    <scope>NUCLEOTIDE SEQUENCE [LARGE SCALE GENOMIC DNA]</scope>
    <source>
        <strain evidence="11">cv. PC099</strain>
    </source>
</reference>
<evidence type="ECO:0008006" key="12">
    <source>
        <dbReference type="Google" id="ProtNLM"/>
    </source>
</evidence>
<dbReference type="SMART" id="SM00710">
    <property type="entry name" value="PbH1"/>
    <property type="match status" value="3"/>
</dbReference>
<dbReference type="SUPFAM" id="SSF51126">
    <property type="entry name" value="Pectin lyase-like"/>
    <property type="match status" value="1"/>
</dbReference>
<evidence type="ECO:0000313" key="10">
    <source>
        <dbReference type="EMBL" id="KAH6835185.1"/>
    </source>
</evidence>
<dbReference type="InterPro" id="IPR012334">
    <property type="entry name" value="Pectin_lyas_fold"/>
</dbReference>
<evidence type="ECO:0000256" key="1">
    <source>
        <dbReference type="ARBA" id="ARBA00004191"/>
    </source>
</evidence>
<dbReference type="InterPro" id="IPR011050">
    <property type="entry name" value="Pectin_lyase_fold/virulence"/>
</dbReference>
<comment type="similarity">
    <text evidence="2 9">Belongs to the glycosyl hydrolase 28 family.</text>
</comment>
<dbReference type="InterPro" id="IPR000743">
    <property type="entry name" value="Glyco_hydro_28"/>
</dbReference>
<evidence type="ECO:0000256" key="5">
    <source>
        <dbReference type="ARBA" id="ARBA00022801"/>
    </source>
</evidence>
<dbReference type="PROSITE" id="PS00502">
    <property type="entry name" value="POLYGALACTURONASE"/>
    <property type="match status" value="1"/>
</dbReference>
<organism evidence="10 11">
    <name type="scientific">Perilla frutescens var. hirtella</name>
    <name type="common">Perilla citriodora</name>
    <name type="synonym">Perilla setoyensis</name>
    <dbReference type="NCBI Taxonomy" id="608512"/>
    <lineage>
        <taxon>Eukaryota</taxon>
        <taxon>Viridiplantae</taxon>
        <taxon>Streptophyta</taxon>
        <taxon>Embryophyta</taxon>
        <taxon>Tracheophyta</taxon>
        <taxon>Spermatophyta</taxon>
        <taxon>Magnoliopsida</taxon>
        <taxon>eudicotyledons</taxon>
        <taxon>Gunneridae</taxon>
        <taxon>Pentapetalae</taxon>
        <taxon>asterids</taxon>
        <taxon>lamiids</taxon>
        <taxon>Lamiales</taxon>
        <taxon>Lamiaceae</taxon>
        <taxon>Nepetoideae</taxon>
        <taxon>Elsholtzieae</taxon>
        <taxon>Perilla</taxon>
    </lineage>
</organism>
<keyword evidence="7" id="KW-0961">Cell wall biogenesis/degradation</keyword>
<dbReference type="EMBL" id="SDAM02000039">
    <property type="protein sequence ID" value="KAH6835185.1"/>
    <property type="molecule type" value="Genomic_DNA"/>
</dbReference>
<dbReference type="InterPro" id="IPR006626">
    <property type="entry name" value="PbH1"/>
</dbReference>
<evidence type="ECO:0000256" key="4">
    <source>
        <dbReference type="ARBA" id="ARBA00022525"/>
    </source>
</evidence>
<keyword evidence="5 9" id="KW-0378">Hydrolase</keyword>
<dbReference type="Proteomes" id="UP001190926">
    <property type="component" value="Unassembled WGS sequence"/>
</dbReference>
<evidence type="ECO:0000313" key="11">
    <source>
        <dbReference type="Proteomes" id="UP001190926"/>
    </source>
</evidence>
<name>A0AAD4JLH6_PERFH</name>
<feature type="active site" evidence="8">
    <location>
        <position position="206"/>
    </location>
</feature>
<keyword evidence="6 9" id="KW-0326">Glycosidase</keyword>
<evidence type="ECO:0000256" key="2">
    <source>
        <dbReference type="ARBA" id="ARBA00008834"/>
    </source>
</evidence>
<keyword evidence="3" id="KW-0134">Cell wall</keyword>
<evidence type="ECO:0000256" key="9">
    <source>
        <dbReference type="RuleBase" id="RU361169"/>
    </source>
</evidence>
<dbReference type="PANTHER" id="PTHR31375">
    <property type="match status" value="1"/>
</dbReference>
<dbReference type="AlphaFoldDB" id="A0AAD4JLH6"/>
<dbReference type="GO" id="GO:0071555">
    <property type="term" value="P:cell wall organization"/>
    <property type="evidence" value="ECO:0007669"/>
    <property type="project" value="UniProtKB-KW"/>
</dbReference>
<comment type="subcellular location">
    <subcellularLocation>
        <location evidence="1">Secreted</location>
        <location evidence="1">Cell wall</location>
    </subcellularLocation>
</comment>
<keyword evidence="4" id="KW-0964">Secreted</keyword>
<dbReference type="Gene3D" id="2.160.20.10">
    <property type="entry name" value="Single-stranded right-handed beta-helix, Pectin lyase-like"/>
    <property type="match status" value="1"/>
</dbReference>
<keyword evidence="11" id="KW-1185">Reference proteome</keyword>
<protein>
    <recommendedName>
        <fullName evidence="12">Polygalacturonase</fullName>
    </recommendedName>
</protein>
<dbReference type="Pfam" id="PF00295">
    <property type="entry name" value="Glyco_hydro_28"/>
    <property type="match status" value="1"/>
</dbReference>
<evidence type="ECO:0000256" key="6">
    <source>
        <dbReference type="ARBA" id="ARBA00023295"/>
    </source>
</evidence>
<dbReference type="GO" id="GO:0004650">
    <property type="term" value="F:polygalacturonase activity"/>
    <property type="evidence" value="ECO:0007669"/>
    <property type="project" value="InterPro"/>
</dbReference>
<evidence type="ECO:0000256" key="7">
    <source>
        <dbReference type="ARBA" id="ARBA00023316"/>
    </source>
</evidence>
<evidence type="ECO:0000256" key="8">
    <source>
        <dbReference type="PROSITE-ProRule" id="PRU10052"/>
    </source>
</evidence>
<gene>
    <name evidence="10" type="ORF">C2S53_004985</name>
</gene>
<dbReference type="GO" id="GO:0005975">
    <property type="term" value="P:carbohydrate metabolic process"/>
    <property type="evidence" value="ECO:0007669"/>
    <property type="project" value="InterPro"/>
</dbReference>
<sequence>MPPKIWMDLGRRFCRMDEWDRFPALLNAWNAAIASKKQSKIVIPPGTWTLSQAKLQGPNFAPIEIENQGTVQANPDPKTIPNKQAQWITINYVDFFTLSGGVFDGRGGQQAWALNDCHVNKNCPKLPITKDSKTCHINCLECRNVTFTRLTVSAPGNSPNTDGIHVARSMMVNVTNSVIGTGDDCISMGDKLTQVYIQNVTCGPGHGISIGSLGGSINEGDISGIHVKNCTFVNTQNGVRIKTWPSAPATLQISNLHFEDLMMQNASNPVVIDQQYCPWNLCNTTSPSLIQIRQVIINNVKGTTNSLHAVMLSCSSAKPCQDIQIRNVDLTSTTTKGTKPGLSLR</sequence>
<evidence type="ECO:0000256" key="3">
    <source>
        <dbReference type="ARBA" id="ARBA00022512"/>
    </source>
</evidence>